<dbReference type="PANTHER" id="PTHR33490:SF6">
    <property type="entry name" value="SLL1049 PROTEIN"/>
    <property type="match status" value="1"/>
</dbReference>
<dbReference type="SMART" id="SM00460">
    <property type="entry name" value="TGc"/>
    <property type="match status" value="1"/>
</dbReference>
<dbReference type="Pfam" id="PF08379">
    <property type="entry name" value="Bact_transglu_N"/>
    <property type="match status" value="1"/>
</dbReference>
<dbReference type="OrthoDB" id="1817605at2"/>
<sequence>MVTPLHADLGAELPSAFIDPKTVRWPEVRRVHQALYQVFHYRYPGPIEALRHRLLITPRAEYGGQTLQAFRLSVTPEVEVTCRQDPFGNAVLEAQAGYLPHELRFESLSTLCCNAQLRPVRVTATDAERFLAATPLTTADAHIKAVALELRATYAGALTFAATVNDWVHRHMRYGFGVTDTRTPAAKALAGGVGLCQDYAHVMIALLRAAKVPARYVSGHLLGEGGSHAWVEVILPDGDGYAAYGFDPTNRRCPGPDYLTVAVGRDYSDVAPTSGTFRAPYGGELSCSKRAGLTAVEYESGEVLRP</sequence>
<evidence type="ECO:0000313" key="2">
    <source>
        <dbReference type="EMBL" id="ADI15109.1"/>
    </source>
</evidence>
<dbReference type="InterPro" id="IPR038765">
    <property type="entry name" value="Papain-like_cys_pep_sf"/>
</dbReference>
<dbReference type="AlphaFoldDB" id="D7CQX5"/>
<feature type="domain" description="Transglutaminase-like" evidence="1">
    <location>
        <begin position="188"/>
        <end position="250"/>
    </location>
</feature>
<protein>
    <submittedName>
        <fullName evidence="2">Transglutaminase domain protein</fullName>
    </submittedName>
</protein>
<keyword evidence="3" id="KW-1185">Reference proteome</keyword>
<dbReference type="KEGG" id="tra:Trad_1995"/>
<reference evidence="3" key="1">
    <citation type="submission" date="2010-05" db="EMBL/GenBank/DDBJ databases">
        <title>The complete genome of Truepera radiovictris DSM 17093.</title>
        <authorList>
            <consortium name="US DOE Joint Genome Institute (JGI-PGF)"/>
            <person name="Lucas S."/>
            <person name="Copeland A."/>
            <person name="Lapidus A."/>
            <person name="Glavina del Rio T."/>
            <person name="Dalin E."/>
            <person name="Tice H."/>
            <person name="Bruce D."/>
            <person name="Goodwin L."/>
            <person name="Pitluck S."/>
            <person name="Kyrpides N."/>
            <person name="Mavromatis K."/>
            <person name="Ovchinnikova G."/>
            <person name="Munk A.C."/>
            <person name="Detter J.C."/>
            <person name="Han C."/>
            <person name="Tapia R."/>
            <person name="Land M."/>
            <person name="Hauser L."/>
            <person name="Markowitz V."/>
            <person name="Cheng J.-F."/>
            <person name="Hugenholtz P."/>
            <person name="Woyke T."/>
            <person name="Wu D."/>
            <person name="Tindall B."/>
            <person name="Pomrenke H.G."/>
            <person name="Brambilla E."/>
            <person name="Klenk H.-P."/>
            <person name="Eisen J.A."/>
        </authorList>
    </citation>
    <scope>NUCLEOTIDE SEQUENCE [LARGE SCALE GENOMIC DNA]</scope>
    <source>
        <strain evidence="3">DSM 17093 / CIP 108686 / LMG 22925 / RQ-24</strain>
    </source>
</reference>
<dbReference type="RefSeq" id="WP_013178474.1">
    <property type="nucleotide sequence ID" value="NC_014221.1"/>
</dbReference>
<evidence type="ECO:0000259" key="1">
    <source>
        <dbReference type="SMART" id="SM00460"/>
    </source>
</evidence>
<proteinExistence type="predicted"/>
<dbReference type="eggNOG" id="COG1305">
    <property type="taxonomic scope" value="Bacteria"/>
</dbReference>
<organism evidence="2 3">
    <name type="scientific">Truepera radiovictrix (strain DSM 17093 / CIP 108686 / LMG 22925 / RQ-24)</name>
    <dbReference type="NCBI Taxonomy" id="649638"/>
    <lineage>
        <taxon>Bacteria</taxon>
        <taxon>Thermotogati</taxon>
        <taxon>Deinococcota</taxon>
        <taxon>Deinococci</taxon>
        <taxon>Trueperales</taxon>
        <taxon>Trueperaceae</taxon>
        <taxon>Truepera</taxon>
    </lineage>
</organism>
<dbReference type="STRING" id="649638.Trad_1995"/>
<dbReference type="InterPro" id="IPR013589">
    <property type="entry name" value="Bac_transglu_N"/>
</dbReference>
<dbReference type="Proteomes" id="UP000000379">
    <property type="component" value="Chromosome"/>
</dbReference>
<accession>D7CQX5</accession>
<name>D7CQX5_TRURR</name>
<evidence type="ECO:0000313" key="3">
    <source>
        <dbReference type="Proteomes" id="UP000000379"/>
    </source>
</evidence>
<reference evidence="2 3" key="2">
    <citation type="journal article" date="2011" name="Stand. Genomic Sci.">
        <title>Complete genome sequence of Truepera radiovictrix type strain (RQ-24).</title>
        <authorList>
            <person name="Ivanova N."/>
            <person name="Rohde C."/>
            <person name="Munk C."/>
            <person name="Nolan M."/>
            <person name="Lucas S."/>
            <person name="Del Rio T.G."/>
            <person name="Tice H."/>
            <person name="Deshpande S."/>
            <person name="Cheng J.F."/>
            <person name="Tapia R."/>
            <person name="Han C."/>
            <person name="Goodwin L."/>
            <person name="Pitluck S."/>
            <person name="Liolios K."/>
            <person name="Mavromatis K."/>
            <person name="Mikhailova N."/>
            <person name="Pati A."/>
            <person name="Chen A."/>
            <person name="Palaniappan K."/>
            <person name="Land M."/>
            <person name="Hauser L."/>
            <person name="Chang Y.J."/>
            <person name="Jeffries C.D."/>
            <person name="Brambilla E."/>
            <person name="Rohde M."/>
            <person name="Goker M."/>
            <person name="Tindall B.J."/>
            <person name="Woyke T."/>
            <person name="Bristow J."/>
            <person name="Eisen J.A."/>
            <person name="Markowitz V."/>
            <person name="Hugenholtz P."/>
            <person name="Kyrpides N.C."/>
            <person name="Klenk H.P."/>
            <person name="Lapidus A."/>
        </authorList>
    </citation>
    <scope>NUCLEOTIDE SEQUENCE [LARGE SCALE GENOMIC DNA]</scope>
    <source>
        <strain evidence="3">DSM 17093 / CIP 108686 / LMG 22925 / RQ-24</strain>
    </source>
</reference>
<dbReference type="HOGENOM" id="CLU_008973_1_1_0"/>
<dbReference type="PANTHER" id="PTHR33490">
    <property type="entry name" value="BLR5614 PROTEIN-RELATED"/>
    <property type="match status" value="1"/>
</dbReference>
<gene>
    <name evidence="2" type="ordered locus">Trad_1995</name>
</gene>
<dbReference type="InterPro" id="IPR002931">
    <property type="entry name" value="Transglutaminase-like"/>
</dbReference>
<dbReference type="EMBL" id="CP002049">
    <property type="protein sequence ID" value="ADI15109.1"/>
    <property type="molecule type" value="Genomic_DNA"/>
</dbReference>
<dbReference type="Gene3D" id="3.10.620.30">
    <property type="match status" value="1"/>
</dbReference>
<dbReference type="Pfam" id="PF01841">
    <property type="entry name" value="Transglut_core"/>
    <property type="match status" value="1"/>
</dbReference>
<dbReference type="SUPFAM" id="SSF54001">
    <property type="entry name" value="Cysteine proteinases"/>
    <property type="match status" value="1"/>
</dbReference>